<name>X0YCH4_9ZZZZ</name>
<evidence type="ECO:0008006" key="2">
    <source>
        <dbReference type="Google" id="ProtNLM"/>
    </source>
</evidence>
<dbReference type="EMBL" id="BART01008282">
    <property type="protein sequence ID" value="GAG53575.1"/>
    <property type="molecule type" value="Genomic_DNA"/>
</dbReference>
<dbReference type="PROSITE" id="PS00383">
    <property type="entry name" value="TYR_PHOSPHATASE_1"/>
    <property type="match status" value="1"/>
</dbReference>
<comment type="caution">
    <text evidence="1">The sequence shown here is derived from an EMBL/GenBank/DDBJ whole genome shotgun (WGS) entry which is preliminary data.</text>
</comment>
<evidence type="ECO:0000313" key="1">
    <source>
        <dbReference type="EMBL" id="GAG53575.1"/>
    </source>
</evidence>
<reference evidence="1" key="1">
    <citation type="journal article" date="2014" name="Front. Microbiol.">
        <title>High frequency of phylogenetically diverse reductive dehalogenase-homologous genes in deep subseafloor sedimentary metagenomes.</title>
        <authorList>
            <person name="Kawai M."/>
            <person name="Futagami T."/>
            <person name="Toyoda A."/>
            <person name="Takaki Y."/>
            <person name="Nishi S."/>
            <person name="Hori S."/>
            <person name="Arai W."/>
            <person name="Tsubouchi T."/>
            <person name="Morono Y."/>
            <person name="Uchiyama I."/>
            <person name="Ito T."/>
            <person name="Fujiyama A."/>
            <person name="Inagaki F."/>
            <person name="Takami H."/>
        </authorList>
    </citation>
    <scope>NUCLEOTIDE SEQUENCE</scope>
    <source>
        <strain evidence="1">Expedition CK06-06</strain>
    </source>
</reference>
<dbReference type="Gene3D" id="3.90.190.10">
    <property type="entry name" value="Protein tyrosine phosphatase superfamily"/>
    <property type="match status" value="1"/>
</dbReference>
<dbReference type="SUPFAM" id="SSF52799">
    <property type="entry name" value="(Phosphotyrosine protein) phosphatases II"/>
    <property type="match status" value="1"/>
</dbReference>
<dbReference type="InterPro" id="IPR016130">
    <property type="entry name" value="Tyr_Pase_AS"/>
</dbReference>
<organism evidence="1">
    <name type="scientific">marine sediment metagenome</name>
    <dbReference type="NCBI Taxonomy" id="412755"/>
    <lineage>
        <taxon>unclassified sequences</taxon>
        <taxon>metagenomes</taxon>
        <taxon>ecological metagenomes</taxon>
    </lineage>
</organism>
<proteinExistence type="predicted"/>
<dbReference type="AlphaFoldDB" id="X0YCH4"/>
<accession>X0YCH4</accession>
<gene>
    <name evidence="1" type="ORF">S01H4_18674</name>
</gene>
<dbReference type="InterPro" id="IPR029021">
    <property type="entry name" value="Prot-tyrosine_phosphatase-like"/>
</dbReference>
<protein>
    <recommendedName>
        <fullName evidence="2">Tyrosine specific protein phosphatases domain-containing protein</fullName>
    </recommendedName>
</protein>
<sequence length="162" mass="18666">MKEICKNLFLGNQFDYENQVRFEEGWFVIHACKEPYHRQALAYRGSGAPKNHPEYLIARRNNRLILNLIDVDKMSYIPKEIIDAALSGIETNISDKKVLVHCNQGQSRSAIIGLLYLASKGLIPNSTLTEAEEAFKQIYSGYNPSKGMFDFANYYWEDYTRT</sequence>